<name>A0ABN3JTZ7_9ACTN</name>
<reference evidence="2 3" key="1">
    <citation type="journal article" date="2019" name="Int. J. Syst. Evol. Microbiol.">
        <title>The Global Catalogue of Microorganisms (GCM) 10K type strain sequencing project: providing services to taxonomists for standard genome sequencing and annotation.</title>
        <authorList>
            <consortium name="The Broad Institute Genomics Platform"/>
            <consortium name="The Broad Institute Genome Sequencing Center for Infectious Disease"/>
            <person name="Wu L."/>
            <person name="Ma J."/>
        </authorList>
    </citation>
    <scope>NUCLEOTIDE SEQUENCE [LARGE SCALE GENOMIC DNA]</scope>
    <source>
        <strain evidence="2 3">JCM 6922</strain>
    </source>
</reference>
<proteinExistence type="predicted"/>
<gene>
    <name evidence="2" type="ORF">GCM10010421_28850</name>
</gene>
<keyword evidence="3" id="KW-1185">Reference proteome</keyword>
<comment type="caution">
    <text evidence="2">The sequence shown here is derived from an EMBL/GenBank/DDBJ whole genome shotgun (WGS) entry which is preliminary data.</text>
</comment>
<sequence length="100" mass="10901">MADLGAVDGEPPGAVPAVEGGEPQVVLGHEAHTVAVEVRKAQITHFPMFRPGMDRGNSYENSGSPRGPIHGEYETVSFRQRVRYIRRVTGTSQERGRCQA</sequence>
<dbReference type="EMBL" id="BAAATK010000015">
    <property type="protein sequence ID" value="GAA2437182.1"/>
    <property type="molecule type" value="Genomic_DNA"/>
</dbReference>
<feature type="region of interest" description="Disordered" evidence="1">
    <location>
        <begin position="1"/>
        <end position="20"/>
    </location>
</feature>
<evidence type="ECO:0000256" key="1">
    <source>
        <dbReference type="SAM" id="MobiDB-lite"/>
    </source>
</evidence>
<evidence type="ECO:0000313" key="3">
    <source>
        <dbReference type="Proteomes" id="UP001500460"/>
    </source>
</evidence>
<dbReference type="Proteomes" id="UP001500460">
    <property type="component" value="Unassembled WGS sequence"/>
</dbReference>
<evidence type="ECO:0000313" key="2">
    <source>
        <dbReference type="EMBL" id="GAA2437182.1"/>
    </source>
</evidence>
<organism evidence="2 3">
    <name type="scientific">Streptomyces glaucus</name>
    <dbReference type="NCBI Taxonomy" id="284029"/>
    <lineage>
        <taxon>Bacteria</taxon>
        <taxon>Bacillati</taxon>
        <taxon>Actinomycetota</taxon>
        <taxon>Actinomycetes</taxon>
        <taxon>Kitasatosporales</taxon>
        <taxon>Streptomycetaceae</taxon>
        <taxon>Streptomyces</taxon>
    </lineage>
</organism>
<protein>
    <submittedName>
        <fullName evidence="2">Uncharacterized protein</fullName>
    </submittedName>
</protein>
<feature type="region of interest" description="Disordered" evidence="1">
    <location>
        <begin position="49"/>
        <end position="71"/>
    </location>
</feature>
<accession>A0ABN3JTZ7</accession>